<dbReference type="Proteomes" id="UP001177670">
    <property type="component" value="Unassembled WGS sequence"/>
</dbReference>
<feature type="compositionally biased region" description="Polar residues" evidence="1">
    <location>
        <begin position="98"/>
        <end position="108"/>
    </location>
</feature>
<dbReference type="EMBL" id="JAHYIQ010000004">
    <property type="protein sequence ID" value="KAK1132632.1"/>
    <property type="molecule type" value="Genomic_DNA"/>
</dbReference>
<keyword evidence="3" id="KW-1185">Reference proteome</keyword>
<protein>
    <submittedName>
        <fullName evidence="2">Uncharacterized protein</fullName>
    </submittedName>
</protein>
<accession>A0AA40KTW4</accession>
<organism evidence="2 3">
    <name type="scientific">Melipona bicolor</name>
    <dbReference type="NCBI Taxonomy" id="60889"/>
    <lineage>
        <taxon>Eukaryota</taxon>
        <taxon>Metazoa</taxon>
        <taxon>Ecdysozoa</taxon>
        <taxon>Arthropoda</taxon>
        <taxon>Hexapoda</taxon>
        <taxon>Insecta</taxon>
        <taxon>Pterygota</taxon>
        <taxon>Neoptera</taxon>
        <taxon>Endopterygota</taxon>
        <taxon>Hymenoptera</taxon>
        <taxon>Apocrita</taxon>
        <taxon>Aculeata</taxon>
        <taxon>Apoidea</taxon>
        <taxon>Anthophila</taxon>
        <taxon>Apidae</taxon>
        <taxon>Melipona</taxon>
    </lineage>
</organism>
<evidence type="ECO:0000313" key="2">
    <source>
        <dbReference type="EMBL" id="KAK1132632.1"/>
    </source>
</evidence>
<feature type="region of interest" description="Disordered" evidence="1">
    <location>
        <begin position="85"/>
        <end position="108"/>
    </location>
</feature>
<feature type="compositionally biased region" description="Basic and acidic residues" evidence="1">
    <location>
        <begin position="255"/>
        <end position="268"/>
    </location>
</feature>
<feature type="region of interest" description="Disordered" evidence="1">
    <location>
        <begin position="167"/>
        <end position="195"/>
    </location>
</feature>
<evidence type="ECO:0000313" key="3">
    <source>
        <dbReference type="Proteomes" id="UP001177670"/>
    </source>
</evidence>
<reference evidence="2" key="1">
    <citation type="submission" date="2021-10" db="EMBL/GenBank/DDBJ databases">
        <title>Melipona bicolor Genome sequencing and assembly.</title>
        <authorList>
            <person name="Araujo N.S."/>
            <person name="Arias M.C."/>
        </authorList>
    </citation>
    <scope>NUCLEOTIDE SEQUENCE</scope>
    <source>
        <strain evidence="2">USP_2M_L1-L4_2017</strain>
        <tissue evidence="2">Whole body</tissue>
    </source>
</reference>
<gene>
    <name evidence="2" type="ORF">K0M31_014017</name>
</gene>
<proteinExistence type="predicted"/>
<sequence length="275" mass="30793">MTGASTVICDPPIAEFANESLAPRGIWTDFSPRDAISIAAAGPFMVPAREVEIAKKRSNVNRVARDPTVARSDWKRSYEEREKETLLSEKKKRKRKPNSSPLLRPQATSFSLPFDRRSRDFERYIAPRREKIIVRDDNSANFATVLSVPFCDFTRFVRLEEQPRHSVTKRRRDQPGCRGCLNNESTFPSGTGRRGSPAVVFGGENVGVPADEEGDSVAATPFQLPSGGSIRDGGWCAQLTLALCEPKSESLFGDPEEKERERETERFLMKMKGNP</sequence>
<evidence type="ECO:0000256" key="1">
    <source>
        <dbReference type="SAM" id="MobiDB-lite"/>
    </source>
</evidence>
<name>A0AA40KTW4_9HYME</name>
<feature type="region of interest" description="Disordered" evidence="1">
    <location>
        <begin position="250"/>
        <end position="275"/>
    </location>
</feature>
<comment type="caution">
    <text evidence="2">The sequence shown here is derived from an EMBL/GenBank/DDBJ whole genome shotgun (WGS) entry which is preliminary data.</text>
</comment>
<dbReference type="AlphaFoldDB" id="A0AA40KTW4"/>